<feature type="coiled-coil region" evidence="1">
    <location>
        <begin position="443"/>
        <end position="513"/>
    </location>
</feature>
<proteinExistence type="predicted"/>
<dbReference type="AlphaFoldDB" id="A0A0M2NEC7"/>
<sequence length="580" mass="62430">MSLFQKRKPEQEPVVCEVSATPEEREEQAQPEMDTKQDRKEGLFSLAYEEEGVYFIIEPAENGDTVVAPDKVADYLKRKEVEGADMALVAALIKKGAACREKIAEPQKEKKLDEEISIELSGDRMQAFLTLHAGEEGGKTMSLEEVLDQMGRIYKVKAGVDEEQIAFMLEGKMYGQKILVAKGKPAVDGENGKLTFHFSMDDFLKVDEEREDRIDFRNVMKFEKTEEKQVLVSRSFATPGSDGYDVLGMRLPAKCGKDVSLPAGKNVLISEDKSQLTAKISGKASYIGGKVSVLPHVKISGDVDMSVGNIDFDGDVVIGGNVKSGFVVKSSGSITVQGIVEAATLVSGGDIVIKGGVSGASKGRLEAENDVVTSYMERSEVSAGGNVISGSVLHCRVVCEGAANVVLGKGALIGGYTSAGKHIAAKTIGTEAGIETVLEVGALPKKRQRLKELEAELKAVSAKIDRLELALQQAQKNTSQEAGKARLDVVIRISQMKKQQEAMKTEAEELSGLMAGAGGGCVHVLGRIYPGVKIHIGSVTMPVSIENQYVTYSRIGPDITSAPCRFDPQTDPTVKRGNKR</sequence>
<dbReference type="Pfam" id="PF20250">
    <property type="entry name" value="FapA_N"/>
    <property type="match status" value="1"/>
</dbReference>
<accession>A0A0M2NEC7</accession>
<dbReference type="InterPro" id="IPR046865">
    <property type="entry name" value="FapA_b_solenoid"/>
</dbReference>
<protein>
    <recommendedName>
        <fullName evidence="3">Flagellar Assembly Protein A N-terminal region domain-containing protein</fullName>
    </recommendedName>
</protein>
<dbReference type="PANTHER" id="PTHR38032">
    <property type="entry name" value="POLYMERASE-RELATED"/>
    <property type="match status" value="1"/>
</dbReference>
<evidence type="ECO:0000256" key="2">
    <source>
        <dbReference type="SAM" id="MobiDB-lite"/>
    </source>
</evidence>
<feature type="domain" description="Flagellar Assembly Protein A N-terminal region" evidence="3">
    <location>
        <begin position="116"/>
        <end position="287"/>
    </location>
</feature>
<comment type="caution">
    <text evidence="4">The sequence shown here is derived from an EMBL/GenBank/DDBJ whole genome shotgun (WGS) entry which is preliminary data.</text>
</comment>
<evidence type="ECO:0000313" key="5">
    <source>
        <dbReference type="Proteomes" id="UP000034076"/>
    </source>
</evidence>
<keyword evidence="5" id="KW-1185">Reference proteome</keyword>
<dbReference type="RefSeq" id="WP_046443838.1">
    <property type="nucleotide sequence ID" value="NZ_LAYJ01000105.1"/>
</dbReference>
<reference evidence="4 5" key="1">
    <citation type="submission" date="2015-04" db="EMBL/GenBank/DDBJ databases">
        <title>Draft genome sequence of bacteremic isolate Catabacter hongkongensis type strain HKU16T.</title>
        <authorList>
            <person name="Lau S.K."/>
            <person name="Teng J.L."/>
            <person name="Huang Y."/>
            <person name="Curreem S.O."/>
            <person name="Tsui S.K."/>
            <person name="Woo P.C."/>
        </authorList>
    </citation>
    <scope>NUCLEOTIDE SEQUENCE [LARGE SCALE GENOMIC DNA]</scope>
    <source>
        <strain evidence="4 5">HKU16</strain>
    </source>
</reference>
<evidence type="ECO:0000256" key="1">
    <source>
        <dbReference type="SAM" id="Coils"/>
    </source>
</evidence>
<dbReference type="InterPro" id="IPR005646">
    <property type="entry name" value="FapA"/>
</dbReference>
<dbReference type="PANTHER" id="PTHR38032:SF1">
    <property type="entry name" value="RNA-BINDING PROTEIN KHPB N-TERMINAL DOMAIN-CONTAINING PROTEIN"/>
    <property type="match status" value="1"/>
</dbReference>
<dbReference type="InterPro" id="IPR046866">
    <property type="entry name" value="FapA_N"/>
</dbReference>
<feature type="region of interest" description="Disordered" evidence="2">
    <location>
        <begin position="1"/>
        <end position="39"/>
    </location>
</feature>
<keyword evidence="1" id="KW-0175">Coiled coil</keyword>
<evidence type="ECO:0000313" key="4">
    <source>
        <dbReference type="EMBL" id="KKI50523.1"/>
    </source>
</evidence>
<dbReference type="STRING" id="270498.CHK_1989"/>
<name>A0A0M2NEC7_9FIRM</name>
<dbReference type="PATRIC" id="fig|270498.16.peg.1504"/>
<dbReference type="OrthoDB" id="9760122at2"/>
<dbReference type="Pfam" id="PF03961">
    <property type="entry name" value="FapA"/>
    <property type="match status" value="1"/>
</dbReference>
<dbReference type="EMBL" id="LAYJ01000105">
    <property type="protein sequence ID" value="KKI50523.1"/>
    <property type="molecule type" value="Genomic_DNA"/>
</dbReference>
<evidence type="ECO:0000259" key="3">
    <source>
        <dbReference type="Pfam" id="PF20250"/>
    </source>
</evidence>
<gene>
    <name evidence="4" type="ORF">CHK_1989</name>
</gene>
<dbReference type="Proteomes" id="UP000034076">
    <property type="component" value="Unassembled WGS sequence"/>
</dbReference>
<organism evidence="4 5">
    <name type="scientific">Christensenella hongkongensis</name>
    <dbReference type="NCBI Taxonomy" id="270498"/>
    <lineage>
        <taxon>Bacteria</taxon>
        <taxon>Bacillati</taxon>
        <taxon>Bacillota</taxon>
        <taxon>Clostridia</taxon>
        <taxon>Christensenellales</taxon>
        <taxon>Christensenellaceae</taxon>
        <taxon>Christensenella</taxon>
    </lineage>
</organism>